<name>A0A1I1PSZ3_9ACTN</name>
<dbReference type="AlphaFoldDB" id="A0A1I1PSZ3"/>
<protein>
    <submittedName>
        <fullName evidence="1">Uncharacterized protein</fullName>
    </submittedName>
</protein>
<organism evidence="1 2">
    <name type="scientific">Streptomyces aidingensis</name>
    <dbReference type="NCBI Taxonomy" id="910347"/>
    <lineage>
        <taxon>Bacteria</taxon>
        <taxon>Bacillati</taxon>
        <taxon>Actinomycetota</taxon>
        <taxon>Actinomycetes</taxon>
        <taxon>Kitasatosporales</taxon>
        <taxon>Streptomycetaceae</taxon>
        <taxon>Streptomyces</taxon>
    </lineage>
</organism>
<evidence type="ECO:0000313" key="2">
    <source>
        <dbReference type="Proteomes" id="UP000199207"/>
    </source>
</evidence>
<gene>
    <name evidence="1" type="ORF">SAMN05421773_11033</name>
</gene>
<sequence>MSADRARRRVITCACCGQTAAHRGRGYCVACYTRWVYHGRPASGPPAPGATPPKPRAAADLFIPARCRHGHVLGSANLRFTPAGVRYCRACRGDAERAYRERQFTDRHEGHDVIPTRDGRRYCRTCNRGDHDVDEIAVERAAGGDARGIRLTPAEREAAVLRLRAYGHPYWLIAERVGCALHTAWAICHRNGLTVSRRRRAAR</sequence>
<keyword evidence="2" id="KW-1185">Reference proteome</keyword>
<accession>A0A1I1PSZ3</accession>
<dbReference type="STRING" id="910347.SAMN05421773_11033"/>
<reference evidence="1 2" key="1">
    <citation type="submission" date="2016-10" db="EMBL/GenBank/DDBJ databases">
        <authorList>
            <person name="de Groot N.N."/>
        </authorList>
    </citation>
    <scope>NUCLEOTIDE SEQUENCE [LARGE SCALE GENOMIC DNA]</scope>
    <source>
        <strain evidence="1 2">CGMCC 4.5739</strain>
    </source>
</reference>
<dbReference type="RefSeq" id="WP_093839880.1">
    <property type="nucleotide sequence ID" value="NZ_FOLM01000010.1"/>
</dbReference>
<proteinExistence type="predicted"/>
<dbReference type="OrthoDB" id="3732358at2"/>
<evidence type="ECO:0000313" key="1">
    <source>
        <dbReference type="EMBL" id="SFD12959.1"/>
    </source>
</evidence>
<dbReference type="Proteomes" id="UP000199207">
    <property type="component" value="Unassembled WGS sequence"/>
</dbReference>
<dbReference type="EMBL" id="FOLM01000010">
    <property type="protein sequence ID" value="SFD12959.1"/>
    <property type="molecule type" value="Genomic_DNA"/>
</dbReference>